<dbReference type="AlphaFoldDB" id="A0A8K0GAD9"/>
<keyword evidence="3" id="KW-1185">Reference proteome</keyword>
<name>A0A8K0GAD9_IGNLU</name>
<feature type="non-terminal residue" evidence="2">
    <location>
        <position position="1"/>
    </location>
</feature>
<feature type="region of interest" description="Disordered" evidence="1">
    <location>
        <begin position="130"/>
        <end position="155"/>
    </location>
</feature>
<organism evidence="2 3">
    <name type="scientific">Ignelater luminosus</name>
    <name type="common">Cucubano</name>
    <name type="synonym">Pyrophorus luminosus</name>
    <dbReference type="NCBI Taxonomy" id="2038154"/>
    <lineage>
        <taxon>Eukaryota</taxon>
        <taxon>Metazoa</taxon>
        <taxon>Ecdysozoa</taxon>
        <taxon>Arthropoda</taxon>
        <taxon>Hexapoda</taxon>
        <taxon>Insecta</taxon>
        <taxon>Pterygota</taxon>
        <taxon>Neoptera</taxon>
        <taxon>Endopterygota</taxon>
        <taxon>Coleoptera</taxon>
        <taxon>Polyphaga</taxon>
        <taxon>Elateriformia</taxon>
        <taxon>Elateroidea</taxon>
        <taxon>Elateridae</taxon>
        <taxon>Agrypninae</taxon>
        <taxon>Pyrophorini</taxon>
        <taxon>Ignelater</taxon>
    </lineage>
</organism>
<sequence>FIDAICISLFWDTPISHPSEKENPVERKNRDLKIQLFILTQDQHNDWMSKLPAIRFEMNSTPTIATSFLPAYITFGRELRTMDDVHHNLTEIVQNENFIPEITPYLLAIPNTLKQPQNGPVPEPVKLLRKRGRPPKKALLHGSGTDSCNSVSSRRGYCNTSTINLTRSGRRVRAPAFYE</sequence>
<protein>
    <submittedName>
        <fullName evidence="2">Uncharacterized protein</fullName>
    </submittedName>
</protein>
<dbReference type="EMBL" id="VTPC01010255">
    <property type="protein sequence ID" value="KAF2892169.1"/>
    <property type="molecule type" value="Genomic_DNA"/>
</dbReference>
<dbReference type="GO" id="GO:0003676">
    <property type="term" value="F:nucleic acid binding"/>
    <property type="evidence" value="ECO:0007669"/>
    <property type="project" value="InterPro"/>
</dbReference>
<evidence type="ECO:0000313" key="3">
    <source>
        <dbReference type="Proteomes" id="UP000801492"/>
    </source>
</evidence>
<comment type="caution">
    <text evidence="2">The sequence shown here is derived from an EMBL/GenBank/DDBJ whole genome shotgun (WGS) entry which is preliminary data.</text>
</comment>
<gene>
    <name evidence="2" type="ORF">ILUMI_14003</name>
</gene>
<accession>A0A8K0GAD9</accession>
<dbReference type="Proteomes" id="UP000801492">
    <property type="component" value="Unassembled WGS sequence"/>
</dbReference>
<feature type="compositionally biased region" description="Polar residues" evidence="1">
    <location>
        <begin position="144"/>
        <end position="155"/>
    </location>
</feature>
<dbReference type="OrthoDB" id="6776828at2759"/>
<dbReference type="InterPro" id="IPR036397">
    <property type="entry name" value="RNaseH_sf"/>
</dbReference>
<evidence type="ECO:0000256" key="1">
    <source>
        <dbReference type="SAM" id="MobiDB-lite"/>
    </source>
</evidence>
<evidence type="ECO:0000313" key="2">
    <source>
        <dbReference type="EMBL" id="KAF2892169.1"/>
    </source>
</evidence>
<reference evidence="2" key="1">
    <citation type="submission" date="2019-08" db="EMBL/GenBank/DDBJ databases">
        <title>The genome of the North American firefly Photinus pyralis.</title>
        <authorList>
            <consortium name="Photinus pyralis genome working group"/>
            <person name="Fallon T.R."/>
            <person name="Sander Lower S.E."/>
            <person name="Weng J.-K."/>
        </authorList>
    </citation>
    <scope>NUCLEOTIDE SEQUENCE</scope>
    <source>
        <strain evidence="2">TRF0915ILg1</strain>
        <tissue evidence="2">Whole body</tissue>
    </source>
</reference>
<proteinExistence type="predicted"/>
<feature type="compositionally biased region" description="Basic residues" evidence="1">
    <location>
        <begin position="130"/>
        <end position="139"/>
    </location>
</feature>
<dbReference type="Gene3D" id="3.30.420.10">
    <property type="entry name" value="Ribonuclease H-like superfamily/Ribonuclease H"/>
    <property type="match status" value="1"/>
</dbReference>